<dbReference type="Proteomes" id="UP000655759">
    <property type="component" value="Unassembled WGS sequence"/>
</dbReference>
<accession>A0A812F139</accession>
<dbReference type="AlphaFoldDB" id="A0A812F139"/>
<organism evidence="1 2">
    <name type="scientific">Candidatus Nitrosotenuis uzonensis</name>
    <dbReference type="NCBI Taxonomy" id="1407055"/>
    <lineage>
        <taxon>Archaea</taxon>
        <taxon>Nitrososphaerota</taxon>
        <taxon>Candidatus Nitrosotenuis</taxon>
    </lineage>
</organism>
<protein>
    <submittedName>
        <fullName evidence="1">Uncharacterized protein</fullName>
    </submittedName>
</protein>
<reference evidence="1" key="1">
    <citation type="submission" date="2021-02" db="EMBL/GenBank/DDBJ databases">
        <authorList>
            <person name="Han P."/>
        </authorList>
    </citation>
    <scope>NUCLEOTIDE SEQUENCE</scope>
    <source>
        <strain evidence="1">Candidatus Nitrosotenuis uzonensis 5A</strain>
    </source>
</reference>
<gene>
    <name evidence="1" type="ORF">NUZ5A_50019</name>
</gene>
<comment type="caution">
    <text evidence="1">The sequence shown here is derived from an EMBL/GenBank/DDBJ whole genome shotgun (WGS) entry which is preliminary data.</text>
</comment>
<proteinExistence type="predicted"/>
<evidence type="ECO:0000313" key="1">
    <source>
        <dbReference type="EMBL" id="CAE6492355.1"/>
    </source>
</evidence>
<name>A0A812F139_9ARCH</name>
<sequence length="108" mass="12537">MHMHYSLKIKKLDIQQSYFVGKAELGRKEYNVNIQGEGSKGKSILFPFEAPEQPVLVRLSGPKVFVEEFLQYGGRSEWIEIDSDLMTSYAADHQDEFDYIEIYPDINE</sequence>
<dbReference type="EMBL" id="CAJNAQ010000005">
    <property type="protein sequence ID" value="CAE6492355.1"/>
    <property type="molecule type" value="Genomic_DNA"/>
</dbReference>
<evidence type="ECO:0000313" key="2">
    <source>
        <dbReference type="Proteomes" id="UP000655759"/>
    </source>
</evidence>